<dbReference type="Pfam" id="PF00903">
    <property type="entry name" value="Glyoxalase"/>
    <property type="match status" value="1"/>
</dbReference>
<name>A0AAQ3QWG5_9BACT</name>
<dbReference type="SUPFAM" id="SSF54593">
    <property type="entry name" value="Glyoxalase/Bleomycin resistance protein/Dihydroxybiphenyl dioxygenase"/>
    <property type="match status" value="1"/>
</dbReference>
<dbReference type="PANTHER" id="PTHR43048">
    <property type="entry name" value="METHYLMALONYL-COA EPIMERASE"/>
    <property type="match status" value="1"/>
</dbReference>
<dbReference type="InterPro" id="IPR004360">
    <property type="entry name" value="Glyas_Fos-R_dOase_dom"/>
</dbReference>
<dbReference type="GO" id="GO:0004493">
    <property type="term" value="F:methylmalonyl-CoA epimerase activity"/>
    <property type="evidence" value="ECO:0007669"/>
    <property type="project" value="TreeGrafter"/>
</dbReference>
<dbReference type="CDD" id="cd06587">
    <property type="entry name" value="VOC"/>
    <property type="match status" value="1"/>
</dbReference>
<evidence type="ECO:0000313" key="3">
    <source>
        <dbReference type="EMBL" id="WOO41850.1"/>
    </source>
</evidence>
<dbReference type="GO" id="GO:0046872">
    <property type="term" value="F:metal ion binding"/>
    <property type="evidence" value="ECO:0007669"/>
    <property type="project" value="UniProtKB-KW"/>
</dbReference>
<keyword evidence="4" id="KW-1185">Reference proteome</keyword>
<evidence type="ECO:0000259" key="2">
    <source>
        <dbReference type="PROSITE" id="PS51819"/>
    </source>
</evidence>
<keyword evidence="1" id="KW-0479">Metal-binding</keyword>
<reference evidence="3 4" key="1">
    <citation type="submission" date="2023-10" db="EMBL/GenBank/DDBJ databases">
        <title>Rubellicoccus peritrichatus gen. nov., sp. nov., isolated from an algae of coral reef tank.</title>
        <authorList>
            <person name="Luo J."/>
        </authorList>
    </citation>
    <scope>NUCLEOTIDE SEQUENCE [LARGE SCALE GENOMIC DNA]</scope>
    <source>
        <strain evidence="3 4">CR14</strain>
    </source>
</reference>
<evidence type="ECO:0000313" key="4">
    <source>
        <dbReference type="Proteomes" id="UP001304300"/>
    </source>
</evidence>
<evidence type="ECO:0000256" key="1">
    <source>
        <dbReference type="ARBA" id="ARBA00022723"/>
    </source>
</evidence>
<gene>
    <name evidence="3" type="ORF">RZN69_02035</name>
</gene>
<feature type="domain" description="VOC" evidence="2">
    <location>
        <begin position="10"/>
        <end position="128"/>
    </location>
</feature>
<dbReference type="AlphaFoldDB" id="A0AAQ3QWG5"/>
<protein>
    <submittedName>
        <fullName evidence="3">VOC family protein</fullName>
    </submittedName>
</protein>
<dbReference type="PANTHER" id="PTHR43048:SF3">
    <property type="entry name" value="METHYLMALONYL-COA EPIMERASE, MITOCHONDRIAL"/>
    <property type="match status" value="1"/>
</dbReference>
<proteinExistence type="predicted"/>
<dbReference type="GO" id="GO:0046491">
    <property type="term" value="P:L-methylmalonyl-CoA metabolic process"/>
    <property type="evidence" value="ECO:0007669"/>
    <property type="project" value="TreeGrafter"/>
</dbReference>
<dbReference type="Gene3D" id="3.10.180.10">
    <property type="entry name" value="2,3-Dihydroxybiphenyl 1,2-Dioxygenase, domain 1"/>
    <property type="match status" value="1"/>
</dbReference>
<dbReference type="InterPro" id="IPR051785">
    <property type="entry name" value="MMCE/EMCE_epimerase"/>
</dbReference>
<dbReference type="InterPro" id="IPR037523">
    <property type="entry name" value="VOC_core"/>
</dbReference>
<accession>A0AAQ3QWG5</accession>
<dbReference type="InterPro" id="IPR029068">
    <property type="entry name" value="Glyas_Bleomycin-R_OHBP_Dase"/>
</dbReference>
<dbReference type="Proteomes" id="UP001304300">
    <property type="component" value="Chromosome"/>
</dbReference>
<dbReference type="KEGG" id="puo:RZN69_02035"/>
<sequence>MMKTDTKITALAHICLRTNDFDATQRFYSDTLGFPIKFCFTRNGDLAGFYLEIADRQFIEFFYNDDPQPPAENAAFAHFCLETSDIEATRAKLAEAGYEPTEIKMGCDQSLQFWVADPNGVRFEFHQYTSESMQFAGGSVEIDW</sequence>
<dbReference type="PROSITE" id="PS51819">
    <property type="entry name" value="VOC"/>
    <property type="match status" value="1"/>
</dbReference>
<dbReference type="RefSeq" id="WP_317834334.1">
    <property type="nucleotide sequence ID" value="NZ_CP136920.1"/>
</dbReference>
<organism evidence="3 4">
    <name type="scientific">Rubellicoccus peritrichatus</name>
    <dbReference type="NCBI Taxonomy" id="3080537"/>
    <lineage>
        <taxon>Bacteria</taxon>
        <taxon>Pseudomonadati</taxon>
        <taxon>Verrucomicrobiota</taxon>
        <taxon>Opitutia</taxon>
        <taxon>Puniceicoccales</taxon>
        <taxon>Cerasicoccaceae</taxon>
        <taxon>Rubellicoccus</taxon>
    </lineage>
</organism>
<dbReference type="EMBL" id="CP136920">
    <property type="protein sequence ID" value="WOO41850.1"/>
    <property type="molecule type" value="Genomic_DNA"/>
</dbReference>